<keyword evidence="1" id="KW-0479">Metal-binding</keyword>
<dbReference type="InterPro" id="IPR001878">
    <property type="entry name" value="Znf_CCHC"/>
</dbReference>
<evidence type="ECO:0000313" key="4">
    <source>
        <dbReference type="EMBL" id="UYV60358.1"/>
    </source>
</evidence>
<evidence type="ECO:0000256" key="1">
    <source>
        <dbReference type="PROSITE-ProRule" id="PRU00047"/>
    </source>
</evidence>
<feature type="domain" description="CCHC-type" evidence="2">
    <location>
        <begin position="321"/>
        <end position="336"/>
    </location>
</feature>
<feature type="domain" description="Reverse transcriptase" evidence="3">
    <location>
        <begin position="401"/>
        <end position="614"/>
    </location>
</feature>
<protein>
    <recommendedName>
        <fullName evidence="6">Reverse transcriptase domain-containing protein</fullName>
    </recommendedName>
</protein>
<keyword evidence="1" id="KW-0862">Zinc</keyword>
<dbReference type="PANTHER" id="PTHR19446">
    <property type="entry name" value="REVERSE TRANSCRIPTASES"/>
    <property type="match status" value="1"/>
</dbReference>
<keyword evidence="5" id="KW-1185">Reference proteome</keyword>
<dbReference type="Proteomes" id="UP001235939">
    <property type="component" value="Chromosome 01"/>
</dbReference>
<evidence type="ECO:0008006" key="6">
    <source>
        <dbReference type="Google" id="ProtNLM"/>
    </source>
</evidence>
<evidence type="ECO:0000259" key="3">
    <source>
        <dbReference type="PROSITE" id="PS50878"/>
    </source>
</evidence>
<proteinExistence type="predicted"/>
<keyword evidence="1" id="KW-0863">Zinc-finger</keyword>
<accession>A0ABY6JXI5</accession>
<dbReference type="EMBL" id="CP092863">
    <property type="protein sequence ID" value="UYV60358.1"/>
    <property type="molecule type" value="Genomic_DNA"/>
</dbReference>
<sequence>MFPMLNSLIENIANFINCKSSRAESQKKMVTLIQNDLMDFMKILPQNLELINLNKNLEYNAKSQKEMIEDMKIDFGERMEALVKETREMMEENNSKIDYKLKNLMEKNERTYSQVLKTNTSSQIANKEPLQKLMGKIIVEGKAPENIGIITYVKKNISLKMLEIERENITPNKNGCTIEVPTKENAEKMIGYMKESETLNKTLKPRIPRDRIPTIKIFNIEEEFTKEDLIDYVKESLQLNEYTINPFSSRKNKYNKIDWLCSIDPKSFAELKKKSVMENGILRLKFGWRTLKWEEIFLVNRCTKCLDFHKTRGCEIEEKTCGNCGEKDHLSKDCKKEAECVNCRRANGRNPALKLEVKHNALSFKCPSYLHRAPGPDGIMRNPIYFLFKLFPQILVNLYNACLKLGYFPQRWKISRIIFLRKPNKNPSNINSIRPISLLNILGKILDKIVCESSNLSKFQYGFRWGKSGPDMLHEVISLVRDNRRIGKHLILLTIDIEGAFDNASYDIIIKSAKKLKIPSYIINLYIGFLKTERYFQIFHLKLEMNHSILEKAARRAVIVVPFYVFDIVDNYNTKIFAYADDLVLFCTENSRAKIEKLEMKILKKYHPGSGIIN</sequence>
<evidence type="ECO:0000259" key="2">
    <source>
        <dbReference type="PROSITE" id="PS50158"/>
    </source>
</evidence>
<evidence type="ECO:0000313" key="5">
    <source>
        <dbReference type="Proteomes" id="UP001235939"/>
    </source>
</evidence>
<dbReference type="SUPFAM" id="SSF56672">
    <property type="entry name" value="DNA/RNA polymerases"/>
    <property type="match status" value="1"/>
</dbReference>
<dbReference type="PROSITE" id="PS50158">
    <property type="entry name" value="ZF_CCHC"/>
    <property type="match status" value="1"/>
</dbReference>
<dbReference type="InterPro" id="IPR043502">
    <property type="entry name" value="DNA/RNA_pol_sf"/>
</dbReference>
<dbReference type="InterPro" id="IPR000477">
    <property type="entry name" value="RT_dom"/>
</dbReference>
<dbReference type="Pfam" id="PF00078">
    <property type="entry name" value="RVT_1"/>
    <property type="match status" value="1"/>
</dbReference>
<gene>
    <name evidence="4" type="ORF">LAZ67_1000942</name>
</gene>
<organism evidence="4 5">
    <name type="scientific">Cordylochernes scorpioides</name>
    <dbReference type="NCBI Taxonomy" id="51811"/>
    <lineage>
        <taxon>Eukaryota</taxon>
        <taxon>Metazoa</taxon>
        <taxon>Ecdysozoa</taxon>
        <taxon>Arthropoda</taxon>
        <taxon>Chelicerata</taxon>
        <taxon>Arachnida</taxon>
        <taxon>Pseudoscorpiones</taxon>
        <taxon>Cheliferoidea</taxon>
        <taxon>Chernetidae</taxon>
        <taxon>Cordylochernes</taxon>
    </lineage>
</organism>
<reference evidence="4 5" key="1">
    <citation type="submission" date="2022-01" db="EMBL/GenBank/DDBJ databases">
        <title>A chromosomal length assembly of Cordylochernes scorpioides.</title>
        <authorList>
            <person name="Zeh D."/>
            <person name="Zeh J."/>
        </authorList>
    </citation>
    <scope>NUCLEOTIDE SEQUENCE [LARGE SCALE GENOMIC DNA]</scope>
    <source>
        <strain evidence="4">IN4F17</strain>
        <tissue evidence="4">Whole Body</tissue>
    </source>
</reference>
<name>A0ABY6JXI5_9ARAC</name>
<dbReference type="PROSITE" id="PS50878">
    <property type="entry name" value="RT_POL"/>
    <property type="match status" value="1"/>
</dbReference>